<dbReference type="Proteomes" id="UP000033848">
    <property type="component" value="Unassembled WGS sequence"/>
</dbReference>
<evidence type="ECO:0000313" key="2">
    <source>
        <dbReference type="Proteomes" id="UP000033848"/>
    </source>
</evidence>
<gene>
    <name evidence="1" type="ORF">UV35_C0015G0016</name>
</gene>
<sequence>MTDELQNIISRLEKLEKAVFAQAKDKETNLKGPLNTFNGPKGGILLLIKNSFFKMPHAALEVKEEITKSGYHYSIQAVQTALNRLSDKQGPLNTLKDGKKKVYVKRK</sequence>
<organism evidence="1 2">
    <name type="scientific">candidate division WWE3 bacterium GW2011_GWB1_42_6</name>
    <dbReference type="NCBI Taxonomy" id="1619115"/>
    <lineage>
        <taxon>Bacteria</taxon>
        <taxon>Katanobacteria</taxon>
    </lineage>
</organism>
<dbReference type="EMBL" id="LCED01000015">
    <property type="protein sequence ID" value="KKS66430.1"/>
    <property type="molecule type" value="Genomic_DNA"/>
</dbReference>
<evidence type="ECO:0000313" key="1">
    <source>
        <dbReference type="EMBL" id="KKS66430.1"/>
    </source>
</evidence>
<dbReference type="AlphaFoldDB" id="A0A0G1AZ98"/>
<comment type="caution">
    <text evidence="1">The sequence shown here is derived from an EMBL/GenBank/DDBJ whole genome shotgun (WGS) entry which is preliminary data.</text>
</comment>
<protein>
    <submittedName>
        <fullName evidence="1">Uncharacterized protein</fullName>
    </submittedName>
</protein>
<proteinExistence type="predicted"/>
<name>A0A0G1AZ98_UNCKA</name>
<accession>A0A0G1AZ98</accession>
<reference evidence="1 2" key="1">
    <citation type="journal article" date="2015" name="Nature">
        <title>rRNA introns, odd ribosomes, and small enigmatic genomes across a large radiation of phyla.</title>
        <authorList>
            <person name="Brown C.T."/>
            <person name="Hug L.A."/>
            <person name="Thomas B.C."/>
            <person name="Sharon I."/>
            <person name="Castelle C.J."/>
            <person name="Singh A."/>
            <person name="Wilkins M.J."/>
            <person name="Williams K.H."/>
            <person name="Banfield J.F."/>
        </authorList>
    </citation>
    <scope>NUCLEOTIDE SEQUENCE [LARGE SCALE GENOMIC DNA]</scope>
</reference>